<evidence type="ECO:0000256" key="2">
    <source>
        <dbReference type="SAM" id="MobiDB-lite"/>
    </source>
</evidence>
<dbReference type="Proteomes" id="UP001597338">
    <property type="component" value="Unassembled WGS sequence"/>
</dbReference>
<protein>
    <submittedName>
        <fullName evidence="4">Uncharacterized protein</fullName>
    </submittedName>
</protein>
<name>A0ABW4V7M2_9MICO</name>
<feature type="transmembrane region" description="Helical" evidence="3">
    <location>
        <begin position="264"/>
        <end position="283"/>
    </location>
</feature>
<reference evidence="5" key="1">
    <citation type="journal article" date="2019" name="Int. J. Syst. Evol. Microbiol.">
        <title>The Global Catalogue of Microorganisms (GCM) 10K type strain sequencing project: providing services to taxonomists for standard genome sequencing and annotation.</title>
        <authorList>
            <consortium name="The Broad Institute Genomics Platform"/>
            <consortium name="The Broad Institute Genome Sequencing Center for Infectious Disease"/>
            <person name="Wu L."/>
            <person name="Ma J."/>
        </authorList>
    </citation>
    <scope>NUCLEOTIDE SEQUENCE [LARGE SCALE GENOMIC DNA]</scope>
    <source>
        <strain evidence="5">CCM 7043</strain>
    </source>
</reference>
<gene>
    <name evidence="4" type="ORF">ACFSL2_14005</name>
</gene>
<dbReference type="EMBL" id="JBHUHF010000001">
    <property type="protein sequence ID" value="MFD2026625.1"/>
    <property type="molecule type" value="Genomic_DNA"/>
</dbReference>
<keyword evidence="3" id="KW-1133">Transmembrane helix</keyword>
<organism evidence="4 5">
    <name type="scientific">Promicromonospora aerolata</name>
    <dbReference type="NCBI Taxonomy" id="195749"/>
    <lineage>
        <taxon>Bacteria</taxon>
        <taxon>Bacillati</taxon>
        <taxon>Actinomycetota</taxon>
        <taxon>Actinomycetes</taxon>
        <taxon>Micrococcales</taxon>
        <taxon>Promicromonosporaceae</taxon>
        <taxon>Promicromonospora</taxon>
    </lineage>
</organism>
<keyword evidence="1" id="KW-0175">Coiled coil</keyword>
<accession>A0ABW4V7M2</accession>
<comment type="caution">
    <text evidence="4">The sequence shown here is derived from an EMBL/GenBank/DDBJ whole genome shotgun (WGS) entry which is preliminary data.</text>
</comment>
<feature type="transmembrane region" description="Helical" evidence="3">
    <location>
        <begin position="238"/>
        <end position="258"/>
    </location>
</feature>
<evidence type="ECO:0000256" key="1">
    <source>
        <dbReference type="SAM" id="Coils"/>
    </source>
</evidence>
<keyword evidence="3" id="KW-0812">Transmembrane</keyword>
<evidence type="ECO:0000313" key="5">
    <source>
        <dbReference type="Proteomes" id="UP001597338"/>
    </source>
</evidence>
<keyword evidence="5" id="KW-1185">Reference proteome</keyword>
<keyword evidence="3" id="KW-0472">Membrane</keyword>
<sequence length="437" mass="46081">MSWEPLAPSNPIPGEPQVSQSAGTYYGEIANAMASAYRSLGIMEDMEGFESDAVDKLRERAEDVRSEVNKAEARYRAASSALTQYAVDHQDAQDAASALLDRARIAQDAVEEDERTAGTAQGNLDDAVSASRTSGEELDPATRSALSTANSNLETSRGVLTGIINELPGVVSSWHTKAGTAADAITDAVEADDLNDGWWEKWGSKVASFVSKWAGKIAMWAGIAALFLGWVPILGQILTAIAIIATVAALVADIALVAHGEGDWVNVLLGVIGVASFGVGRFVGAFGKAAAAKGMAQGAARQTRLVRNTSKFGSPLNRAAVRNAMSSATKAFKTVPYSKLNPLSWFRSGAASFVGLTGKARFMNFMGHGEAARAYQTLRNVDDIAQFSKNATGYVGTMGRLGSLNPAKVGSFGSALVPYATDVAANSTLLYRDVRTW</sequence>
<evidence type="ECO:0000313" key="4">
    <source>
        <dbReference type="EMBL" id="MFD2026625.1"/>
    </source>
</evidence>
<feature type="region of interest" description="Disordered" evidence="2">
    <location>
        <begin position="110"/>
        <end position="143"/>
    </location>
</feature>
<proteinExistence type="predicted"/>
<dbReference type="Gene3D" id="1.20.120.330">
    <property type="entry name" value="Nucleotidyltransferases domain 2"/>
    <property type="match status" value="1"/>
</dbReference>
<evidence type="ECO:0000256" key="3">
    <source>
        <dbReference type="SAM" id="Phobius"/>
    </source>
</evidence>
<feature type="coiled-coil region" evidence="1">
    <location>
        <begin position="54"/>
        <end position="81"/>
    </location>
</feature>
<dbReference type="RefSeq" id="WP_377198444.1">
    <property type="nucleotide sequence ID" value="NZ_JBHUHF010000001.1"/>
</dbReference>